<reference evidence="1 2" key="1">
    <citation type="journal article" date="2007" name="Appl. Environ. Microbiol.">
        <title>Rhizobial factors required for stem nodule maturation and maintenance in Sesbania rostrata-Azorhizobium caulinodans ORS571 symbiosis.</title>
        <authorList>
            <person name="Suzuki S."/>
            <person name="Aono T."/>
            <person name="Lee KB."/>
            <person name="Suzuki T."/>
            <person name="Liu CT."/>
            <person name="Miwa H."/>
            <person name="Wakao S."/>
            <person name="Iki T."/>
            <person name="Oyaizu H."/>
        </authorList>
    </citation>
    <scope>NUCLEOTIDE SEQUENCE [LARGE SCALE GENOMIC DNA]</scope>
    <source>
        <strain evidence="2">ATCC 43989 / DSM 5975 / JCM 20966 / LMG 6465 / NBRC 14845 / NCIMB 13405 / ORS 571</strain>
    </source>
</reference>
<dbReference type="Pfam" id="PF13279">
    <property type="entry name" value="4HBT_2"/>
    <property type="match status" value="1"/>
</dbReference>
<dbReference type="InterPro" id="IPR029069">
    <property type="entry name" value="HotDog_dom_sf"/>
</dbReference>
<gene>
    <name evidence="1" type="ordered locus">AZC_4480</name>
</gene>
<reference evidence="1 2" key="3">
    <citation type="journal article" date="2008" name="BMC Genomics">
        <title>The genome of the versatile nitrogen fixer Azorhizobium caulinodans ORS571.</title>
        <authorList>
            <person name="Lee KB."/>
            <person name="Backer P.D."/>
            <person name="Aono T."/>
            <person name="Liu CT."/>
            <person name="Suzuki S."/>
            <person name="Suzuki T."/>
            <person name="Kaneko T."/>
            <person name="Yamada M."/>
            <person name="Tabata S."/>
            <person name="Kupfer D.M."/>
            <person name="Najar F.Z."/>
            <person name="Wiley G.B."/>
            <person name="Roe B."/>
            <person name="Binnewies T.T."/>
            <person name="Ussery D.W."/>
            <person name="D'Haeze W."/>
            <person name="Herder J.D."/>
            <person name="Gevers D."/>
            <person name="Vereecke D."/>
            <person name="Holsters M."/>
            <person name="Oyaizu H."/>
        </authorList>
    </citation>
    <scope>NUCLEOTIDE SEQUENCE [LARGE SCALE GENOMIC DNA]</scope>
    <source>
        <strain evidence="2">ATCC 43989 / DSM 5975 / JCM 20966 / LMG 6465 / NBRC 14845 / NCIMB 13405 / ORS 571</strain>
    </source>
</reference>
<accession>A8HYN2</accession>
<dbReference type="InterPro" id="IPR050563">
    <property type="entry name" value="4-hydroxybenzoyl-CoA_TE"/>
</dbReference>
<keyword evidence="2" id="KW-1185">Reference proteome</keyword>
<dbReference type="EMBL" id="AP009384">
    <property type="protein sequence ID" value="BAF90478.1"/>
    <property type="molecule type" value="Genomic_DNA"/>
</dbReference>
<evidence type="ECO:0000313" key="1">
    <source>
        <dbReference type="EMBL" id="BAF90478.1"/>
    </source>
</evidence>
<protein>
    <submittedName>
        <fullName evidence="1">Putative thioesterase</fullName>
    </submittedName>
</protein>
<dbReference type="GO" id="GO:0047617">
    <property type="term" value="F:fatty acyl-CoA hydrolase activity"/>
    <property type="evidence" value="ECO:0007669"/>
    <property type="project" value="TreeGrafter"/>
</dbReference>
<dbReference type="PANTHER" id="PTHR31793">
    <property type="entry name" value="4-HYDROXYBENZOYL-COA THIOESTERASE FAMILY MEMBER"/>
    <property type="match status" value="1"/>
</dbReference>
<dbReference type="PANTHER" id="PTHR31793:SF2">
    <property type="entry name" value="BLR1345 PROTEIN"/>
    <property type="match status" value="1"/>
</dbReference>
<evidence type="ECO:0000313" key="2">
    <source>
        <dbReference type="Proteomes" id="UP000000270"/>
    </source>
</evidence>
<reference evidence="1 2" key="6">
    <citation type="journal article" date="2011" name="Appl. Environ. Microbiol.">
        <title>Involvement of the azorhizobial chromosome partition gene (parA) in the onset of bacteroid differentiation during Sesbania rostrata stem nodule development.</title>
        <authorList>
            <person name="Liu CT."/>
            <person name="Lee KB."/>
            <person name="Wang YS."/>
            <person name="Peng MH."/>
            <person name="Lee KT."/>
            <person name="Suzuki S."/>
            <person name="Suzuki T."/>
            <person name="Oyaizu H."/>
        </authorList>
    </citation>
    <scope>NUCLEOTIDE SEQUENCE [LARGE SCALE GENOMIC DNA]</scope>
    <source>
        <strain evidence="2">ATCC 43989 / DSM 5975 / JCM 20966 / LMG 6465 / NBRC 14845 / NCIMB 13405 / ORS 571</strain>
    </source>
</reference>
<proteinExistence type="predicted"/>
<reference evidence="1 2" key="4">
    <citation type="journal article" date="2009" name="Appl. Environ. Microbiol.">
        <title>Comparative genome-wide transcriptional profiling of Azorhizobium caulinodans ORS571 grown under free-living and symbiotic conditions.</title>
        <authorList>
            <person name="Tsukada S."/>
            <person name="Aono T."/>
            <person name="Akiba N."/>
            <person name="Lee KB."/>
            <person name="Liu CT."/>
            <person name="Toyazaki H."/>
            <person name="Oyaizu H."/>
        </authorList>
    </citation>
    <scope>NUCLEOTIDE SEQUENCE [LARGE SCALE GENOMIC DNA]</scope>
    <source>
        <strain evidence="2">ATCC 43989 / DSM 5975 / JCM 20966 / LMG 6465 / NBRC 14845 / NCIMB 13405 / ORS 571</strain>
    </source>
</reference>
<dbReference type="SUPFAM" id="SSF54637">
    <property type="entry name" value="Thioesterase/thiol ester dehydrase-isomerase"/>
    <property type="match status" value="1"/>
</dbReference>
<dbReference type="STRING" id="438753.AZC_4480"/>
<sequence>MTCSLHQLSAVRPFSRHFGSDRCLRWRHTECPTSNLPEPGGVSMLKTQDFEPVFFAPFVSSTMEVKRDWTDYNGHLNVAYYSLLFDRAFDEVLDLLGLGPSLARLRGSSFFTVETHTRYLRELAVGAPVRVTVRLVDYDDKRLHVFETLHHGTEGWVSATLEQVALHVDLDSRRAEAMPDDVVERAAAMRVAHAALARPDGIGRAIGMPQRC</sequence>
<dbReference type="Gene3D" id="3.10.129.10">
    <property type="entry name" value="Hotdog Thioesterase"/>
    <property type="match status" value="1"/>
</dbReference>
<dbReference type="Proteomes" id="UP000000270">
    <property type="component" value="Chromosome"/>
</dbReference>
<dbReference type="CDD" id="cd00586">
    <property type="entry name" value="4HBT"/>
    <property type="match status" value="1"/>
</dbReference>
<dbReference type="HOGENOM" id="CLU_101141_6_0_5"/>
<reference evidence="2" key="2">
    <citation type="submission" date="2007-04" db="EMBL/GenBank/DDBJ databases">
        <title>Complete genome sequence of the nitrogen-fixing bacterium Azorhizobium caulinodans ORS571.</title>
        <authorList>
            <person name="Lee K.B."/>
            <person name="Backer P.D."/>
            <person name="Aono T."/>
            <person name="Liu C.T."/>
            <person name="Suzuki S."/>
            <person name="Suzuki T."/>
            <person name="Kaneko T."/>
            <person name="Yamada M."/>
            <person name="Tabata S."/>
            <person name="Kupfer D.M."/>
            <person name="Najar F.Z."/>
            <person name="Wiley G.B."/>
            <person name="Roe B."/>
            <person name="Binnewies T."/>
            <person name="Ussery D."/>
            <person name="Vereecke D."/>
            <person name="Gevers D."/>
            <person name="Holsters M."/>
            <person name="Oyaizu H."/>
        </authorList>
    </citation>
    <scope>NUCLEOTIDE SEQUENCE [LARGE SCALE GENOMIC DNA]</scope>
    <source>
        <strain evidence="2">ATCC 43989 / DSM 5975 / JCM 20966 / LMG 6465 / NBRC 14845 / NCIMB 13405 / ORS 571</strain>
    </source>
</reference>
<dbReference type="eggNOG" id="COG0824">
    <property type="taxonomic scope" value="Bacteria"/>
</dbReference>
<dbReference type="AlphaFoldDB" id="A8HYN2"/>
<name>A8HYN2_AZOC5</name>
<organism evidence="1 2">
    <name type="scientific">Azorhizobium caulinodans (strain ATCC 43989 / DSM 5975 / JCM 20966 / LMG 6465 / NBRC 14845 / NCIMB 13405 / ORS 571)</name>
    <dbReference type="NCBI Taxonomy" id="438753"/>
    <lineage>
        <taxon>Bacteria</taxon>
        <taxon>Pseudomonadati</taxon>
        <taxon>Pseudomonadota</taxon>
        <taxon>Alphaproteobacteria</taxon>
        <taxon>Hyphomicrobiales</taxon>
        <taxon>Xanthobacteraceae</taxon>
        <taxon>Azorhizobium</taxon>
    </lineage>
</organism>
<reference evidence="1 2" key="5">
    <citation type="journal article" date="2010" name="Appl. Environ. Microbiol.">
        <title>phrR-like gene praR of Azorhizobium caulinodans ORS571 is essential for symbiosis with Sesbania rostrata and is involved in expression of reb genes.</title>
        <authorList>
            <person name="Akiba N."/>
            <person name="Aono T."/>
            <person name="Toyazaki H."/>
            <person name="Sato S."/>
            <person name="Oyaizu H."/>
        </authorList>
    </citation>
    <scope>NUCLEOTIDE SEQUENCE [LARGE SCALE GENOMIC DNA]</scope>
    <source>
        <strain evidence="2">ATCC 43989 / DSM 5975 / JCM 20966 / LMG 6465 / NBRC 14845 / NCIMB 13405 / ORS 571</strain>
    </source>
</reference>
<dbReference type="KEGG" id="azc:AZC_4480"/>